<dbReference type="GO" id="GO:0016799">
    <property type="term" value="F:hydrolase activity, hydrolyzing N-glycosyl compounds"/>
    <property type="evidence" value="ECO:0007669"/>
    <property type="project" value="InterPro"/>
</dbReference>
<proteinExistence type="inferred from homology"/>
<evidence type="ECO:0000313" key="4">
    <source>
        <dbReference type="EMBL" id="KAK8951423.1"/>
    </source>
</evidence>
<gene>
    <name evidence="4" type="ORF">KSP39_PZI003904</name>
</gene>
<comment type="caution">
    <text evidence="4">The sequence shown here is derived from an EMBL/GenBank/DDBJ whole genome shotgun (WGS) entry which is preliminary data.</text>
</comment>
<dbReference type="InterPro" id="IPR036452">
    <property type="entry name" value="Ribo_hydro-like"/>
</dbReference>
<dbReference type="SUPFAM" id="SSF53590">
    <property type="entry name" value="Nucleoside hydrolase"/>
    <property type="match status" value="1"/>
</dbReference>
<evidence type="ECO:0000256" key="1">
    <source>
        <dbReference type="ARBA" id="ARBA00009176"/>
    </source>
</evidence>
<dbReference type="Gene3D" id="3.90.245.10">
    <property type="entry name" value="Ribonucleoside hydrolase-like"/>
    <property type="match status" value="1"/>
</dbReference>
<name>A0AAP0BV68_9ASPA</name>
<dbReference type="AlphaFoldDB" id="A0AAP0BV68"/>
<feature type="domain" description="Retrovirus-related Pol polyprotein from transposon TNT 1-94-like beta-barrel" evidence="3">
    <location>
        <begin position="327"/>
        <end position="399"/>
    </location>
</feature>
<protein>
    <recommendedName>
        <fullName evidence="6">Inosine/uridine-preferring nucleoside hydrolase domain-containing protein</fullName>
    </recommendedName>
</protein>
<dbReference type="InterPro" id="IPR054722">
    <property type="entry name" value="PolX-like_BBD"/>
</dbReference>
<dbReference type="EMBL" id="JBBWWQ010000003">
    <property type="protein sequence ID" value="KAK8951423.1"/>
    <property type="molecule type" value="Genomic_DNA"/>
</dbReference>
<evidence type="ECO:0008006" key="6">
    <source>
        <dbReference type="Google" id="ProtNLM"/>
    </source>
</evidence>
<evidence type="ECO:0000313" key="5">
    <source>
        <dbReference type="Proteomes" id="UP001418222"/>
    </source>
</evidence>
<dbReference type="Pfam" id="PF01156">
    <property type="entry name" value="IU_nuc_hydro"/>
    <property type="match status" value="1"/>
</dbReference>
<sequence>MMDRDDVLVGVGGDGGISNEGAILPNVGGYLPLIEQGKTTVGYCRYRQAILRGAGGILYSDSNSGIRRGFLPQGDRKYSPLSQPTAQQVIIDTVSAGPTTVFLLGSHTNFALFLMTNPQLKKNIKHIYIMGGGIRSKNPTGCCPKNAGSSCKPQQCGDRGNLFTSYASNPYAEYNIFVDPFAAYQNISSLMLYNSFLLIIAADFISTSAADCFLPLPLIASCRRLLLSARIAFLPLLASCRHHCLVADCFCSLIASYRHHCILPPLLIVSCHRLLLAATAVGCSLPLPLLTAAAVCLPLLTTAIPDHNHQTTFPNRLCLHSSRLSHWIVDSGATHHITLQKSPQFLASPYPKFITVANGDTAPVSGSTDMPLSPSISLRSVLHVSGSAFNLLSVSRLTDVLDCSVTFTYSYFVMQDRRT</sequence>
<comment type="similarity">
    <text evidence="1">Belongs to the IUNH family.</text>
</comment>
<reference evidence="4 5" key="1">
    <citation type="journal article" date="2022" name="Nat. Plants">
        <title>Genomes of leafy and leafless Platanthera orchids illuminate the evolution of mycoheterotrophy.</title>
        <authorList>
            <person name="Li M.H."/>
            <person name="Liu K.W."/>
            <person name="Li Z."/>
            <person name="Lu H.C."/>
            <person name="Ye Q.L."/>
            <person name="Zhang D."/>
            <person name="Wang J.Y."/>
            <person name="Li Y.F."/>
            <person name="Zhong Z.M."/>
            <person name="Liu X."/>
            <person name="Yu X."/>
            <person name="Liu D.K."/>
            <person name="Tu X.D."/>
            <person name="Liu B."/>
            <person name="Hao Y."/>
            <person name="Liao X.Y."/>
            <person name="Jiang Y.T."/>
            <person name="Sun W.H."/>
            <person name="Chen J."/>
            <person name="Chen Y.Q."/>
            <person name="Ai Y."/>
            <person name="Zhai J.W."/>
            <person name="Wu S.S."/>
            <person name="Zhou Z."/>
            <person name="Hsiao Y.Y."/>
            <person name="Wu W.L."/>
            <person name="Chen Y.Y."/>
            <person name="Lin Y.F."/>
            <person name="Hsu J.L."/>
            <person name="Li C.Y."/>
            <person name="Wang Z.W."/>
            <person name="Zhao X."/>
            <person name="Zhong W.Y."/>
            <person name="Ma X.K."/>
            <person name="Ma L."/>
            <person name="Huang J."/>
            <person name="Chen G.Z."/>
            <person name="Huang M.Z."/>
            <person name="Huang L."/>
            <person name="Peng D.H."/>
            <person name="Luo Y.B."/>
            <person name="Zou S.Q."/>
            <person name="Chen S.P."/>
            <person name="Lan S."/>
            <person name="Tsai W.C."/>
            <person name="Van de Peer Y."/>
            <person name="Liu Z.J."/>
        </authorList>
    </citation>
    <scope>NUCLEOTIDE SEQUENCE [LARGE SCALE GENOMIC DNA]</scope>
    <source>
        <strain evidence="4">Lor287</strain>
    </source>
</reference>
<accession>A0AAP0BV68</accession>
<dbReference type="PANTHER" id="PTHR46692">
    <property type="entry name" value="INOSINE-URIDINE PREFERRING NUCLEOSIDE HYDROLASE FAMILY PROTEIN"/>
    <property type="match status" value="1"/>
</dbReference>
<keyword evidence="5" id="KW-1185">Reference proteome</keyword>
<dbReference type="PANTHER" id="PTHR46692:SF1">
    <property type="entry name" value="NUCLEOSIDE HYDROLASE 3-RELATED"/>
    <property type="match status" value="1"/>
</dbReference>
<dbReference type="InterPro" id="IPR001910">
    <property type="entry name" value="Inosine/uridine_hydrolase_dom"/>
</dbReference>
<feature type="domain" description="Inosine/uridine-preferring nucleoside hydrolase" evidence="2">
    <location>
        <begin position="76"/>
        <end position="185"/>
    </location>
</feature>
<evidence type="ECO:0000259" key="3">
    <source>
        <dbReference type="Pfam" id="PF22936"/>
    </source>
</evidence>
<dbReference type="Pfam" id="PF22936">
    <property type="entry name" value="Pol_BBD"/>
    <property type="match status" value="1"/>
</dbReference>
<dbReference type="Proteomes" id="UP001418222">
    <property type="component" value="Unassembled WGS sequence"/>
</dbReference>
<organism evidence="4 5">
    <name type="scientific">Platanthera zijinensis</name>
    <dbReference type="NCBI Taxonomy" id="2320716"/>
    <lineage>
        <taxon>Eukaryota</taxon>
        <taxon>Viridiplantae</taxon>
        <taxon>Streptophyta</taxon>
        <taxon>Embryophyta</taxon>
        <taxon>Tracheophyta</taxon>
        <taxon>Spermatophyta</taxon>
        <taxon>Magnoliopsida</taxon>
        <taxon>Liliopsida</taxon>
        <taxon>Asparagales</taxon>
        <taxon>Orchidaceae</taxon>
        <taxon>Orchidoideae</taxon>
        <taxon>Orchideae</taxon>
        <taxon>Orchidinae</taxon>
        <taxon>Platanthera</taxon>
    </lineage>
</organism>
<evidence type="ECO:0000259" key="2">
    <source>
        <dbReference type="Pfam" id="PF01156"/>
    </source>
</evidence>